<evidence type="ECO:0000313" key="2">
    <source>
        <dbReference type="Proteomes" id="UP001243757"/>
    </source>
</evidence>
<gene>
    <name evidence="1" type="ORF">QO033_02855</name>
</gene>
<keyword evidence="2" id="KW-1185">Reference proteome</keyword>
<evidence type="ECO:0000313" key="1">
    <source>
        <dbReference type="EMBL" id="MDK3016597.1"/>
    </source>
</evidence>
<dbReference type="Gene3D" id="2.40.160.20">
    <property type="match status" value="1"/>
</dbReference>
<dbReference type="PANTHER" id="PTHR37315">
    <property type="entry name" value="UPF0311 PROTEIN BLR7842"/>
    <property type="match status" value="1"/>
</dbReference>
<protein>
    <submittedName>
        <fullName evidence="1">DUF3237 domain-containing protein</fullName>
    </submittedName>
</protein>
<dbReference type="InterPro" id="IPR020915">
    <property type="entry name" value="UPF0311"/>
</dbReference>
<dbReference type="RefSeq" id="WP_284479419.1">
    <property type="nucleotide sequence ID" value="NZ_JASNJD010000002.1"/>
</dbReference>
<dbReference type="Pfam" id="PF11578">
    <property type="entry name" value="DUF3237"/>
    <property type="match status" value="1"/>
</dbReference>
<sequence length="157" mass="17260">MPPDFPADQLRLLPCWQAHVDIAPTRVHGPGPFGGRNVVPITGGRFQGTLAPESDDPRPFEGVVLPGGFDLQRERPDGVKELEAIYHMQASDGSVIEIRNLALLTYDADGGLQYSRSRIFVEAPEGPCAWLNTRVFVGSVEVVRPQEQVLIRSFVLV</sequence>
<proteinExistence type="predicted"/>
<accession>A0ABT7EW70</accession>
<reference evidence="1 2" key="1">
    <citation type="submission" date="2023-05" db="EMBL/GenBank/DDBJ databases">
        <title>Pseudodonghicola sp. nov.</title>
        <authorList>
            <person name="Huang J."/>
        </authorList>
    </citation>
    <scope>NUCLEOTIDE SEQUENCE [LARGE SCALE GENOMIC DNA]</scope>
    <source>
        <strain evidence="1 2">IC7</strain>
    </source>
</reference>
<dbReference type="EMBL" id="JASNJD010000002">
    <property type="protein sequence ID" value="MDK3016597.1"/>
    <property type="molecule type" value="Genomic_DNA"/>
</dbReference>
<dbReference type="PANTHER" id="PTHR37315:SF1">
    <property type="entry name" value="UPF0311 PROTEIN BLR7842"/>
    <property type="match status" value="1"/>
</dbReference>
<organism evidence="1 2">
    <name type="scientific">Pseudodonghicola flavimaris</name>
    <dbReference type="NCBI Taxonomy" id="3050036"/>
    <lineage>
        <taxon>Bacteria</taxon>
        <taxon>Pseudomonadati</taxon>
        <taxon>Pseudomonadota</taxon>
        <taxon>Alphaproteobacteria</taxon>
        <taxon>Rhodobacterales</taxon>
        <taxon>Paracoccaceae</taxon>
        <taxon>Pseudodonghicola</taxon>
    </lineage>
</organism>
<dbReference type="Proteomes" id="UP001243757">
    <property type="component" value="Unassembled WGS sequence"/>
</dbReference>
<comment type="caution">
    <text evidence="1">The sequence shown here is derived from an EMBL/GenBank/DDBJ whole genome shotgun (WGS) entry which is preliminary data.</text>
</comment>
<name>A0ABT7EW70_9RHOB</name>